<name>A0A0C2XBS0_SERVB</name>
<feature type="domain" description="Meiotically up-regulated protein Msb1/Mug8" evidence="1">
    <location>
        <begin position="2"/>
        <end position="118"/>
    </location>
</feature>
<organism evidence="2 3">
    <name type="scientific">Serendipita vermifera MAFF 305830</name>
    <dbReference type="NCBI Taxonomy" id="933852"/>
    <lineage>
        <taxon>Eukaryota</taxon>
        <taxon>Fungi</taxon>
        <taxon>Dikarya</taxon>
        <taxon>Basidiomycota</taxon>
        <taxon>Agaricomycotina</taxon>
        <taxon>Agaricomycetes</taxon>
        <taxon>Sebacinales</taxon>
        <taxon>Serendipitaceae</taxon>
        <taxon>Serendipita</taxon>
    </lineage>
</organism>
<accession>A0A0C2XBS0</accession>
<gene>
    <name evidence="2" type="ORF">M408DRAFT_58686</name>
</gene>
<reference evidence="3" key="2">
    <citation type="submission" date="2015-01" db="EMBL/GenBank/DDBJ databases">
        <title>Evolutionary Origins and Diversification of the Mycorrhizal Mutualists.</title>
        <authorList>
            <consortium name="DOE Joint Genome Institute"/>
            <consortium name="Mycorrhizal Genomics Consortium"/>
            <person name="Kohler A."/>
            <person name="Kuo A."/>
            <person name="Nagy L.G."/>
            <person name="Floudas D."/>
            <person name="Copeland A."/>
            <person name="Barry K.W."/>
            <person name="Cichocki N."/>
            <person name="Veneault-Fourrey C."/>
            <person name="LaButti K."/>
            <person name="Lindquist E.A."/>
            <person name="Lipzen A."/>
            <person name="Lundell T."/>
            <person name="Morin E."/>
            <person name="Murat C."/>
            <person name="Riley R."/>
            <person name="Ohm R."/>
            <person name="Sun H."/>
            <person name="Tunlid A."/>
            <person name="Henrissat B."/>
            <person name="Grigoriev I.V."/>
            <person name="Hibbett D.S."/>
            <person name="Martin F."/>
        </authorList>
    </citation>
    <scope>NUCLEOTIDE SEQUENCE [LARGE SCALE GENOMIC DNA]</scope>
    <source>
        <strain evidence="3">MAFF 305830</strain>
    </source>
</reference>
<proteinExistence type="predicted"/>
<evidence type="ECO:0000313" key="3">
    <source>
        <dbReference type="Proteomes" id="UP000054097"/>
    </source>
</evidence>
<feature type="non-terminal residue" evidence="2">
    <location>
        <position position="1"/>
    </location>
</feature>
<dbReference type="PANTHER" id="PTHR28093:SF1">
    <property type="entry name" value="MORPHOGENESIS-RELATED PROTEIN MSB1"/>
    <property type="match status" value="1"/>
</dbReference>
<evidence type="ECO:0000313" key="2">
    <source>
        <dbReference type="EMBL" id="KIM26582.1"/>
    </source>
</evidence>
<sequence length="140" mass="15814">KTANYPPDAYTTILAPLLPAPHLELLNSVFHTASSVAAFGETNGVSGDKLTRLIGWWLLSERPTPPSGLVGFLQEWDTAARILEHLFLAYVRDQQRLGLMPKRLTQLVKAYPYSKQASPTDQYYLPRPRFTTQQRTVLFV</sequence>
<evidence type="ECO:0000259" key="1">
    <source>
        <dbReference type="Pfam" id="PF08101"/>
    </source>
</evidence>
<dbReference type="OrthoDB" id="3362494at2759"/>
<keyword evidence="3" id="KW-1185">Reference proteome</keyword>
<protein>
    <recommendedName>
        <fullName evidence="1">Meiotically up-regulated protein Msb1/Mug8 domain-containing protein</fullName>
    </recommendedName>
</protein>
<dbReference type="Proteomes" id="UP000054097">
    <property type="component" value="Unassembled WGS sequence"/>
</dbReference>
<dbReference type="EMBL" id="KN824305">
    <property type="protein sequence ID" value="KIM26582.1"/>
    <property type="molecule type" value="Genomic_DNA"/>
</dbReference>
<dbReference type="AlphaFoldDB" id="A0A0C2XBS0"/>
<feature type="non-terminal residue" evidence="2">
    <location>
        <position position="140"/>
    </location>
</feature>
<dbReference type="Pfam" id="PF08101">
    <property type="entry name" value="Msb1-Mug8_dom"/>
    <property type="match status" value="1"/>
</dbReference>
<dbReference type="InterPro" id="IPR037508">
    <property type="entry name" value="Msb1/Mug8"/>
</dbReference>
<dbReference type="HOGENOM" id="CLU_126336_0_0_1"/>
<reference evidence="2 3" key="1">
    <citation type="submission" date="2014-04" db="EMBL/GenBank/DDBJ databases">
        <authorList>
            <consortium name="DOE Joint Genome Institute"/>
            <person name="Kuo A."/>
            <person name="Zuccaro A."/>
            <person name="Kohler A."/>
            <person name="Nagy L.G."/>
            <person name="Floudas D."/>
            <person name="Copeland A."/>
            <person name="Barry K.W."/>
            <person name="Cichocki N."/>
            <person name="Veneault-Fourrey C."/>
            <person name="LaButti K."/>
            <person name="Lindquist E.A."/>
            <person name="Lipzen A."/>
            <person name="Lundell T."/>
            <person name="Morin E."/>
            <person name="Murat C."/>
            <person name="Sun H."/>
            <person name="Tunlid A."/>
            <person name="Henrissat B."/>
            <person name="Grigoriev I.V."/>
            <person name="Hibbett D.S."/>
            <person name="Martin F."/>
            <person name="Nordberg H.P."/>
            <person name="Cantor M.N."/>
            <person name="Hua S.X."/>
        </authorList>
    </citation>
    <scope>NUCLEOTIDE SEQUENCE [LARGE SCALE GENOMIC DNA]</scope>
    <source>
        <strain evidence="2 3">MAFF 305830</strain>
    </source>
</reference>
<dbReference type="InterPro" id="IPR012965">
    <property type="entry name" value="Msb1/Mug8_dom"/>
</dbReference>
<dbReference type="PANTHER" id="PTHR28093">
    <property type="entry name" value="MORPHOGENESIS-RELATED PROTEIN MSB1"/>
    <property type="match status" value="1"/>
</dbReference>